<dbReference type="Proteomes" id="UP000694941">
    <property type="component" value="Unplaced"/>
</dbReference>
<feature type="transmembrane region" description="Helical" evidence="5">
    <location>
        <begin position="241"/>
        <end position="267"/>
    </location>
</feature>
<comment type="subcellular location">
    <subcellularLocation>
        <location evidence="1">Membrane</location>
        <topology evidence="1">Multi-pass membrane protein</topology>
    </subcellularLocation>
</comment>
<name>A0ABM1TC79_LIMPO</name>
<dbReference type="RefSeq" id="XP_022253485.1">
    <property type="nucleotide sequence ID" value="XM_022397777.1"/>
</dbReference>
<gene>
    <name evidence="7" type="primary">LOC106469299</name>
</gene>
<keyword evidence="4 5" id="KW-0472">Membrane</keyword>
<dbReference type="Pfam" id="PF00083">
    <property type="entry name" value="Sugar_tr"/>
    <property type="match status" value="1"/>
</dbReference>
<evidence type="ECO:0000256" key="4">
    <source>
        <dbReference type="ARBA" id="ARBA00023136"/>
    </source>
</evidence>
<feature type="transmembrane region" description="Helical" evidence="5">
    <location>
        <begin position="123"/>
        <end position="143"/>
    </location>
</feature>
<proteinExistence type="predicted"/>
<feature type="transmembrane region" description="Helical" evidence="5">
    <location>
        <begin position="155"/>
        <end position="173"/>
    </location>
</feature>
<dbReference type="PANTHER" id="PTHR24064">
    <property type="entry name" value="SOLUTE CARRIER FAMILY 22 MEMBER"/>
    <property type="match status" value="1"/>
</dbReference>
<dbReference type="SUPFAM" id="SSF103473">
    <property type="entry name" value="MFS general substrate transporter"/>
    <property type="match status" value="1"/>
</dbReference>
<keyword evidence="2 5" id="KW-0812">Transmembrane</keyword>
<dbReference type="GeneID" id="106469299"/>
<protein>
    <submittedName>
        <fullName evidence="7">Solute carrier family 22 member 7-like</fullName>
    </submittedName>
</protein>
<evidence type="ECO:0000256" key="2">
    <source>
        <dbReference type="ARBA" id="ARBA00022692"/>
    </source>
</evidence>
<dbReference type="InterPro" id="IPR036259">
    <property type="entry name" value="MFS_trans_sf"/>
</dbReference>
<organism evidence="6 7">
    <name type="scientific">Limulus polyphemus</name>
    <name type="common">Atlantic horseshoe crab</name>
    <dbReference type="NCBI Taxonomy" id="6850"/>
    <lineage>
        <taxon>Eukaryota</taxon>
        <taxon>Metazoa</taxon>
        <taxon>Ecdysozoa</taxon>
        <taxon>Arthropoda</taxon>
        <taxon>Chelicerata</taxon>
        <taxon>Merostomata</taxon>
        <taxon>Xiphosura</taxon>
        <taxon>Limulidae</taxon>
        <taxon>Limulus</taxon>
    </lineage>
</organism>
<feature type="transmembrane region" description="Helical" evidence="5">
    <location>
        <begin position="179"/>
        <end position="201"/>
    </location>
</feature>
<evidence type="ECO:0000313" key="6">
    <source>
        <dbReference type="Proteomes" id="UP000694941"/>
    </source>
</evidence>
<evidence type="ECO:0000256" key="5">
    <source>
        <dbReference type="SAM" id="Phobius"/>
    </source>
</evidence>
<sequence length="381" mass="43246">MLTQIDQVLFRLGKPGRFQVLVIFLLCCVQLQTSFNKYLLDFYIDSPPPHRCKATSNATVGESELRPLVEEKGKKRYSSCEMYVDPTNHKLGTKNCINGWEYFTTEIEWTIIPEWDLVCEWEYLVTLLPYLSCGGAMIGCLLFGMLADRFGRQRVLVTLLILYTGSSVSLYFLSQFVLFSTIIGLEGFFITGVQCISYVLLMETVPTPYHLRLAVLVGSFWAAGTLALTLVAYLIQHWRYIQLAISVPGVVSVTYFWLLPLSIPWLITNGRTLSAENQIERLGHFNGVTLCPSFRLQIQNAQNVVKSSGNAARLTLGDVYSSAKLRRFVFVQYFIWFAVSLGSNIEVSEIPPLDENKFFRVLVRGVVEIGTLILIYFLSQR</sequence>
<feature type="transmembrane region" description="Helical" evidence="5">
    <location>
        <begin position="213"/>
        <end position="235"/>
    </location>
</feature>
<keyword evidence="6" id="KW-1185">Reference proteome</keyword>
<evidence type="ECO:0000313" key="7">
    <source>
        <dbReference type="RefSeq" id="XP_022253485.1"/>
    </source>
</evidence>
<dbReference type="Gene3D" id="1.20.1250.20">
    <property type="entry name" value="MFS general substrate transporter like domains"/>
    <property type="match status" value="1"/>
</dbReference>
<accession>A0ABM1TC79</accession>
<keyword evidence="3 5" id="KW-1133">Transmembrane helix</keyword>
<reference evidence="7" key="1">
    <citation type="submission" date="2025-08" db="UniProtKB">
        <authorList>
            <consortium name="RefSeq"/>
        </authorList>
    </citation>
    <scope>IDENTIFICATION</scope>
    <source>
        <tissue evidence="7">Muscle</tissue>
    </source>
</reference>
<feature type="transmembrane region" description="Helical" evidence="5">
    <location>
        <begin position="328"/>
        <end position="345"/>
    </location>
</feature>
<dbReference type="InterPro" id="IPR005828">
    <property type="entry name" value="MFS_sugar_transport-like"/>
</dbReference>
<evidence type="ECO:0000256" key="3">
    <source>
        <dbReference type="ARBA" id="ARBA00022989"/>
    </source>
</evidence>
<evidence type="ECO:0000256" key="1">
    <source>
        <dbReference type="ARBA" id="ARBA00004141"/>
    </source>
</evidence>
<feature type="transmembrane region" description="Helical" evidence="5">
    <location>
        <begin position="357"/>
        <end position="378"/>
    </location>
</feature>